<evidence type="ECO:0000256" key="9">
    <source>
        <dbReference type="ARBA" id="ARBA00022679"/>
    </source>
</evidence>
<evidence type="ECO:0000256" key="6">
    <source>
        <dbReference type="ARBA" id="ARBA00014679"/>
    </source>
</evidence>
<evidence type="ECO:0000256" key="7">
    <source>
        <dbReference type="ARBA" id="ARBA00022490"/>
    </source>
</evidence>
<keyword evidence="11 15" id="KW-0819">tRNA processing</keyword>
<evidence type="ECO:0000256" key="16">
    <source>
        <dbReference type="PIRSR" id="PIRSR000386-1"/>
    </source>
</evidence>
<evidence type="ECO:0000256" key="14">
    <source>
        <dbReference type="ARBA" id="ARBA00047783"/>
    </source>
</evidence>
<keyword evidence="10 15" id="KW-0949">S-adenosyl-L-methionine</keyword>
<evidence type="ECO:0000256" key="4">
    <source>
        <dbReference type="ARBA" id="ARBA00011738"/>
    </source>
</evidence>
<dbReference type="InterPro" id="IPR029026">
    <property type="entry name" value="tRNA_m1G_MTases_N"/>
</dbReference>
<evidence type="ECO:0000256" key="2">
    <source>
        <dbReference type="ARBA" id="ARBA00004496"/>
    </source>
</evidence>
<organism evidence="19">
    <name type="scientific">uncultured bacterium</name>
    <name type="common">gcode 4</name>
    <dbReference type="NCBI Taxonomy" id="1234023"/>
    <lineage>
        <taxon>Bacteria</taxon>
        <taxon>environmental samples</taxon>
    </lineage>
</organism>
<evidence type="ECO:0000256" key="15">
    <source>
        <dbReference type="HAMAP-Rule" id="MF_00605"/>
    </source>
</evidence>
<evidence type="ECO:0000256" key="1">
    <source>
        <dbReference type="ARBA" id="ARBA00002634"/>
    </source>
</evidence>
<dbReference type="InterPro" id="IPR016009">
    <property type="entry name" value="tRNA_MeTrfase_TRMD/TRM10"/>
</dbReference>
<keyword evidence="9 15" id="KW-0808">Transferase</keyword>
<feature type="domain" description="tRNA methyltransferase TRMD/TRM10-type" evidence="18">
    <location>
        <begin position="1"/>
        <end position="215"/>
    </location>
</feature>
<evidence type="ECO:0000256" key="11">
    <source>
        <dbReference type="ARBA" id="ARBA00022694"/>
    </source>
</evidence>
<dbReference type="PANTHER" id="PTHR46417">
    <property type="entry name" value="TRNA (GUANINE-N(1)-)-METHYLTRANSFERASE"/>
    <property type="match status" value="1"/>
</dbReference>
<dbReference type="SUPFAM" id="SSF75217">
    <property type="entry name" value="alpha/beta knot"/>
    <property type="match status" value="1"/>
</dbReference>
<evidence type="ECO:0000256" key="8">
    <source>
        <dbReference type="ARBA" id="ARBA00022603"/>
    </source>
</evidence>
<dbReference type="GO" id="GO:0002939">
    <property type="term" value="P:tRNA N1-guanine methylation"/>
    <property type="evidence" value="ECO:0007669"/>
    <property type="project" value="TreeGrafter"/>
</dbReference>
<gene>
    <name evidence="15" type="primary">trmD</name>
    <name evidence="19" type="ORF">ACD_49C00045G0001</name>
</gene>
<evidence type="ECO:0000256" key="12">
    <source>
        <dbReference type="ARBA" id="ARBA00029736"/>
    </source>
</evidence>
<name>K2AXA2_9BACT</name>
<comment type="caution">
    <text evidence="15">Lacks conserved residue(s) required for the propagation of feature annotation.</text>
</comment>
<comment type="subcellular location">
    <subcellularLocation>
        <location evidence="2 15 17">Cytoplasm</location>
    </subcellularLocation>
</comment>
<proteinExistence type="inferred from homology"/>
<keyword evidence="8 15" id="KW-0489">Methyltransferase</keyword>
<protein>
    <recommendedName>
        <fullName evidence="6 15">tRNA (guanine-N(1)-)-methyltransferase</fullName>
        <ecNumber evidence="5 15">2.1.1.228</ecNumber>
    </recommendedName>
    <alternativeName>
        <fullName evidence="12 15">M1G-methyltransferase</fullName>
    </alternativeName>
    <alternativeName>
        <fullName evidence="13 15">tRNA [GM37] methyltransferase</fullName>
    </alternativeName>
</protein>
<feature type="binding site" evidence="15 16">
    <location>
        <position position="115"/>
    </location>
    <ligand>
        <name>S-adenosyl-L-methionine</name>
        <dbReference type="ChEBI" id="CHEBI:59789"/>
    </ligand>
</feature>
<comment type="catalytic activity">
    <reaction evidence="14 15 17">
        <text>guanosine(37) in tRNA + S-adenosyl-L-methionine = N(1)-methylguanosine(37) in tRNA + S-adenosyl-L-homocysteine + H(+)</text>
        <dbReference type="Rhea" id="RHEA:36899"/>
        <dbReference type="Rhea" id="RHEA-COMP:10145"/>
        <dbReference type="Rhea" id="RHEA-COMP:10147"/>
        <dbReference type="ChEBI" id="CHEBI:15378"/>
        <dbReference type="ChEBI" id="CHEBI:57856"/>
        <dbReference type="ChEBI" id="CHEBI:59789"/>
        <dbReference type="ChEBI" id="CHEBI:73542"/>
        <dbReference type="ChEBI" id="CHEBI:74269"/>
        <dbReference type="EC" id="2.1.1.228"/>
    </reaction>
</comment>
<evidence type="ECO:0000259" key="18">
    <source>
        <dbReference type="Pfam" id="PF01746"/>
    </source>
</evidence>
<accession>K2AXA2</accession>
<evidence type="ECO:0000256" key="10">
    <source>
        <dbReference type="ARBA" id="ARBA00022691"/>
    </source>
</evidence>
<comment type="similarity">
    <text evidence="3 15 17">Belongs to the RNA methyltransferase TrmD family.</text>
</comment>
<dbReference type="NCBIfam" id="TIGR00088">
    <property type="entry name" value="trmD"/>
    <property type="match status" value="1"/>
</dbReference>
<dbReference type="Gene3D" id="3.40.1280.10">
    <property type="match status" value="1"/>
</dbReference>
<comment type="function">
    <text evidence="1 15 17">Specifically methylates guanosine-37 in various tRNAs.</text>
</comment>
<dbReference type="PANTHER" id="PTHR46417:SF1">
    <property type="entry name" value="TRNA (GUANINE-N(1)-)-METHYLTRANSFERASE"/>
    <property type="match status" value="1"/>
</dbReference>
<dbReference type="GO" id="GO:0005829">
    <property type="term" value="C:cytosol"/>
    <property type="evidence" value="ECO:0007669"/>
    <property type="project" value="TreeGrafter"/>
</dbReference>
<sequence>MHFHIITLFPESLRPYLNTSIMGRAQEGGFARFHLYNLADYSVKNTRRSDDRPYGGFPGTILAPEPLYNVITEIESKEWKQIHKVFLTPRGRLLTQEILEGFSTRENRDLIIICGHYEGIDQRIIDLFDVEEISIGEYVLSSGELSSLVFIDGIVRLIPGVISPESLEEESYSKGLGGKKEYPHYTRPEIFQGLSVPEELTSGNHKRIEEWKKQQLGD</sequence>
<dbReference type="AlphaFoldDB" id="K2AXA2"/>
<evidence type="ECO:0000256" key="5">
    <source>
        <dbReference type="ARBA" id="ARBA00012807"/>
    </source>
</evidence>
<dbReference type="InterPro" id="IPR023148">
    <property type="entry name" value="tRNA_m1G_MeTrfase_C_sf"/>
</dbReference>
<dbReference type="Pfam" id="PF01746">
    <property type="entry name" value="tRNA_m1G_MT"/>
    <property type="match status" value="1"/>
</dbReference>
<dbReference type="EMBL" id="AMFJ01021631">
    <property type="protein sequence ID" value="EKD66397.1"/>
    <property type="molecule type" value="Genomic_DNA"/>
</dbReference>
<keyword evidence="7 15" id="KW-0963">Cytoplasm</keyword>
<evidence type="ECO:0000256" key="3">
    <source>
        <dbReference type="ARBA" id="ARBA00007630"/>
    </source>
</evidence>
<comment type="caution">
    <text evidence="19">The sequence shown here is derived from an EMBL/GenBank/DDBJ whole genome shotgun (WGS) entry which is preliminary data.</text>
</comment>
<dbReference type="HAMAP" id="MF_00605">
    <property type="entry name" value="TrmD"/>
    <property type="match status" value="1"/>
</dbReference>
<dbReference type="NCBIfam" id="NF000648">
    <property type="entry name" value="PRK00026.1"/>
    <property type="match status" value="1"/>
</dbReference>
<dbReference type="InterPro" id="IPR029028">
    <property type="entry name" value="Alpha/beta_knot_MTases"/>
</dbReference>
<feature type="binding site" evidence="16">
    <location>
        <begin position="135"/>
        <end position="140"/>
    </location>
    <ligand>
        <name>S-adenosyl-L-methionine</name>
        <dbReference type="ChEBI" id="CHEBI:59789"/>
    </ligand>
</feature>
<evidence type="ECO:0000256" key="13">
    <source>
        <dbReference type="ARBA" id="ARBA00033392"/>
    </source>
</evidence>
<dbReference type="PIRSF" id="PIRSF000386">
    <property type="entry name" value="tRNA_mtase"/>
    <property type="match status" value="1"/>
</dbReference>
<dbReference type="Gene3D" id="1.10.1270.20">
    <property type="entry name" value="tRNA(m1g37)methyltransferase, domain 2"/>
    <property type="match status" value="1"/>
</dbReference>
<dbReference type="GO" id="GO:0052906">
    <property type="term" value="F:tRNA (guanine(37)-N1)-methyltransferase activity"/>
    <property type="evidence" value="ECO:0007669"/>
    <property type="project" value="UniProtKB-UniRule"/>
</dbReference>
<evidence type="ECO:0000313" key="19">
    <source>
        <dbReference type="EMBL" id="EKD66397.1"/>
    </source>
</evidence>
<dbReference type="InterPro" id="IPR002649">
    <property type="entry name" value="tRNA_m1G_MeTrfase_TrmD"/>
</dbReference>
<evidence type="ECO:0000256" key="17">
    <source>
        <dbReference type="RuleBase" id="RU003464"/>
    </source>
</evidence>
<comment type="subunit">
    <text evidence="4 15 17">Homodimer.</text>
</comment>
<reference evidence="19" key="1">
    <citation type="journal article" date="2012" name="Science">
        <title>Fermentation, hydrogen, and sulfur metabolism in multiple uncultivated bacterial phyla.</title>
        <authorList>
            <person name="Wrighton K.C."/>
            <person name="Thomas B.C."/>
            <person name="Sharon I."/>
            <person name="Miller C.S."/>
            <person name="Castelle C.J."/>
            <person name="VerBerkmoes N.C."/>
            <person name="Wilkins M.J."/>
            <person name="Hettich R.L."/>
            <person name="Lipton M.S."/>
            <person name="Williams K.H."/>
            <person name="Long P.E."/>
            <person name="Banfield J.F."/>
        </authorList>
    </citation>
    <scope>NUCLEOTIDE SEQUENCE [LARGE SCALE GENOMIC DNA]</scope>
</reference>
<dbReference type="EC" id="2.1.1.228" evidence="5 15"/>